<dbReference type="Proteomes" id="UP001155034">
    <property type="component" value="Unassembled WGS sequence"/>
</dbReference>
<feature type="signal peptide" evidence="1">
    <location>
        <begin position="1"/>
        <end position="24"/>
    </location>
</feature>
<organism evidence="2 3">
    <name type="scientific">Salinibacter ruber</name>
    <dbReference type="NCBI Taxonomy" id="146919"/>
    <lineage>
        <taxon>Bacteria</taxon>
        <taxon>Pseudomonadati</taxon>
        <taxon>Rhodothermota</taxon>
        <taxon>Rhodothermia</taxon>
        <taxon>Rhodothermales</taxon>
        <taxon>Salinibacteraceae</taxon>
        <taxon>Salinibacter</taxon>
    </lineage>
</organism>
<dbReference type="PROSITE" id="PS51257">
    <property type="entry name" value="PROKAR_LIPOPROTEIN"/>
    <property type="match status" value="1"/>
</dbReference>
<dbReference type="InterPro" id="IPR013784">
    <property type="entry name" value="Carb-bd-like_fold"/>
</dbReference>
<dbReference type="EMBL" id="JANTYZ010000015">
    <property type="protein sequence ID" value="MCS3866564.1"/>
    <property type="molecule type" value="Genomic_DNA"/>
</dbReference>
<feature type="chain" id="PRO_5040972946" description="Carboxypeptidase regulatory-like domain-containing protein" evidence="1">
    <location>
        <begin position="25"/>
        <end position="218"/>
    </location>
</feature>
<sequence>MTRSLSPRVLLGAFLCTAAVLLTAGCDEEVLGPTLRGSIEGQVRTFGSNAPIAGASVTTSPATGAFVTDGDGAFALRKVDSGAYNISVRKDGFQTNTLPVAVRDGEITPATIFLEEDEDADRTEAVNAEIVNWTNRAEGNDSTFVDVEYRVRNVGTADISAYEVYVRIETAGTSFFQEARGEMLPVSQADVGTFSKFIRGETAQSVAVDDVWFDSKGL</sequence>
<reference evidence="2" key="1">
    <citation type="submission" date="2022-08" db="EMBL/GenBank/DDBJ databases">
        <title>Genomic Encyclopedia of Type Strains, Phase V (KMG-V): Genome sequencing to study the core and pangenomes of soil and plant-associated prokaryotes.</title>
        <authorList>
            <person name="Whitman W."/>
        </authorList>
    </citation>
    <scope>NUCLEOTIDE SEQUENCE</scope>
    <source>
        <strain evidence="2">SP2016B</strain>
    </source>
</reference>
<protein>
    <recommendedName>
        <fullName evidence="4">Carboxypeptidase regulatory-like domain-containing protein</fullName>
    </recommendedName>
</protein>
<evidence type="ECO:0000256" key="1">
    <source>
        <dbReference type="SAM" id="SignalP"/>
    </source>
</evidence>
<name>A0A9X2U474_9BACT</name>
<accession>A0A9X2U474</accession>
<dbReference type="Pfam" id="PF13620">
    <property type="entry name" value="CarboxypepD_reg"/>
    <property type="match status" value="1"/>
</dbReference>
<dbReference type="SUPFAM" id="SSF49452">
    <property type="entry name" value="Starch-binding domain-like"/>
    <property type="match status" value="1"/>
</dbReference>
<dbReference type="AlphaFoldDB" id="A0A9X2U474"/>
<dbReference type="RefSeq" id="WP_251954650.1">
    <property type="nucleotide sequence ID" value="NZ_CALTSQ010000037.1"/>
</dbReference>
<evidence type="ECO:0008006" key="4">
    <source>
        <dbReference type="Google" id="ProtNLM"/>
    </source>
</evidence>
<evidence type="ECO:0000313" key="3">
    <source>
        <dbReference type="Proteomes" id="UP001155034"/>
    </source>
</evidence>
<dbReference type="Gene3D" id="2.60.40.1120">
    <property type="entry name" value="Carboxypeptidase-like, regulatory domain"/>
    <property type="match status" value="1"/>
</dbReference>
<comment type="caution">
    <text evidence="2">The sequence shown here is derived from an EMBL/GenBank/DDBJ whole genome shotgun (WGS) entry which is preliminary data.</text>
</comment>
<gene>
    <name evidence="2" type="ORF">GGP82_003142</name>
</gene>
<proteinExistence type="predicted"/>
<dbReference type="GO" id="GO:0030246">
    <property type="term" value="F:carbohydrate binding"/>
    <property type="evidence" value="ECO:0007669"/>
    <property type="project" value="InterPro"/>
</dbReference>
<evidence type="ECO:0000313" key="2">
    <source>
        <dbReference type="EMBL" id="MCS3866564.1"/>
    </source>
</evidence>
<keyword evidence="1" id="KW-0732">Signal</keyword>